<evidence type="ECO:0000313" key="2">
    <source>
        <dbReference type="Proteomes" id="UP001176940"/>
    </source>
</evidence>
<dbReference type="EMBL" id="CAUEEQ010002370">
    <property type="protein sequence ID" value="CAJ0922625.1"/>
    <property type="molecule type" value="Genomic_DNA"/>
</dbReference>
<dbReference type="Proteomes" id="UP001176940">
    <property type="component" value="Unassembled WGS sequence"/>
</dbReference>
<comment type="caution">
    <text evidence="1">The sequence shown here is derived from an EMBL/GenBank/DDBJ whole genome shotgun (WGS) entry which is preliminary data.</text>
</comment>
<gene>
    <name evidence="1" type="ORF">RIMI_LOCUS1790570</name>
</gene>
<sequence>MSGGKRRLLKKKLQAFSELLLTGRLDASSTDVRPYVVDGRVYLAELFHGLKKHYYWTPTYGISNDPLNNSSLTIMNNHTF</sequence>
<reference evidence="1" key="1">
    <citation type="submission" date="2023-07" db="EMBL/GenBank/DDBJ databases">
        <authorList>
            <person name="Stuckert A."/>
        </authorList>
    </citation>
    <scope>NUCLEOTIDE SEQUENCE</scope>
</reference>
<accession>A0ABN9KX87</accession>
<protein>
    <submittedName>
        <fullName evidence="1">Uncharacterized protein</fullName>
    </submittedName>
</protein>
<organism evidence="1 2">
    <name type="scientific">Ranitomeya imitator</name>
    <name type="common">mimic poison frog</name>
    <dbReference type="NCBI Taxonomy" id="111125"/>
    <lineage>
        <taxon>Eukaryota</taxon>
        <taxon>Metazoa</taxon>
        <taxon>Chordata</taxon>
        <taxon>Craniata</taxon>
        <taxon>Vertebrata</taxon>
        <taxon>Euteleostomi</taxon>
        <taxon>Amphibia</taxon>
        <taxon>Batrachia</taxon>
        <taxon>Anura</taxon>
        <taxon>Neobatrachia</taxon>
        <taxon>Hyloidea</taxon>
        <taxon>Dendrobatidae</taxon>
        <taxon>Dendrobatinae</taxon>
        <taxon>Ranitomeya</taxon>
    </lineage>
</organism>
<keyword evidence="2" id="KW-1185">Reference proteome</keyword>
<evidence type="ECO:0000313" key="1">
    <source>
        <dbReference type="EMBL" id="CAJ0922625.1"/>
    </source>
</evidence>
<proteinExistence type="predicted"/>
<name>A0ABN9KX87_9NEOB</name>